<keyword evidence="4" id="KW-1185">Reference proteome</keyword>
<reference evidence="3 4" key="1">
    <citation type="submission" date="2019-07" db="EMBL/GenBank/DDBJ databases">
        <title>Description of 53C-WASEF.</title>
        <authorList>
            <person name="Pitt A."/>
            <person name="Hahn M.W."/>
        </authorList>
    </citation>
    <scope>NUCLEOTIDE SEQUENCE [LARGE SCALE GENOMIC DNA]</scope>
    <source>
        <strain evidence="3 4">53C-WASEF</strain>
    </source>
</reference>
<dbReference type="AlphaFoldDB" id="A0A556QMU1"/>
<keyword evidence="3" id="KW-0255">Endonuclease</keyword>
<dbReference type="Gene3D" id="3.60.10.10">
    <property type="entry name" value="Endonuclease/exonuclease/phosphatase"/>
    <property type="match status" value="1"/>
</dbReference>
<evidence type="ECO:0000313" key="3">
    <source>
        <dbReference type="EMBL" id="TSJ77958.1"/>
    </source>
</evidence>
<dbReference type="RefSeq" id="WP_144228299.1">
    <property type="nucleotide sequence ID" value="NZ_CBCRVV010000001.1"/>
</dbReference>
<feature type="signal peptide" evidence="1">
    <location>
        <begin position="1"/>
        <end position="24"/>
    </location>
</feature>
<comment type="caution">
    <text evidence="3">The sequence shown here is derived from an EMBL/GenBank/DDBJ whole genome shotgun (WGS) entry which is preliminary data.</text>
</comment>
<name>A0A556QMU1_9BACT</name>
<accession>A0A556QMU1</accession>
<dbReference type="InterPro" id="IPR036691">
    <property type="entry name" value="Endo/exonu/phosph_ase_sf"/>
</dbReference>
<feature type="domain" description="Endonuclease/exonuclease/phosphatase" evidence="2">
    <location>
        <begin position="30"/>
        <end position="290"/>
    </location>
</feature>
<dbReference type="PANTHER" id="PTHR42834:SF1">
    <property type="entry name" value="ENDONUCLEASE_EXONUCLEASE_PHOSPHATASE FAMILY PROTEIN (AFU_ORTHOLOGUE AFUA_3G09210)"/>
    <property type="match status" value="1"/>
</dbReference>
<protein>
    <submittedName>
        <fullName evidence="3">Endonuclease/exonuclease/phosphatase family protein</fullName>
    </submittedName>
</protein>
<keyword evidence="1" id="KW-0732">Signal</keyword>
<keyword evidence="3" id="KW-0378">Hydrolase</keyword>
<dbReference type="SUPFAM" id="SSF56219">
    <property type="entry name" value="DNase I-like"/>
    <property type="match status" value="1"/>
</dbReference>
<dbReference type="GO" id="GO:0004527">
    <property type="term" value="F:exonuclease activity"/>
    <property type="evidence" value="ECO:0007669"/>
    <property type="project" value="UniProtKB-KW"/>
</dbReference>
<evidence type="ECO:0000313" key="4">
    <source>
        <dbReference type="Proteomes" id="UP000315648"/>
    </source>
</evidence>
<proteinExistence type="predicted"/>
<keyword evidence="3" id="KW-0269">Exonuclease</keyword>
<organism evidence="3 4">
    <name type="scientific">Rariglobus hedericola</name>
    <dbReference type="NCBI Taxonomy" id="2597822"/>
    <lineage>
        <taxon>Bacteria</taxon>
        <taxon>Pseudomonadati</taxon>
        <taxon>Verrucomicrobiota</taxon>
        <taxon>Opitutia</taxon>
        <taxon>Opitutales</taxon>
        <taxon>Opitutaceae</taxon>
        <taxon>Rariglobus</taxon>
    </lineage>
</organism>
<dbReference type="OrthoDB" id="186070at2"/>
<dbReference type="EMBL" id="VMBG01000001">
    <property type="protein sequence ID" value="TSJ77958.1"/>
    <property type="molecule type" value="Genomic_DNA"/>
</dbReference>
<keyword evidence="3" id="KW-0540">Nuclease</keyword>
<dbReference type="GO" id="GO:0004519">
    <property type="term" value="F:endonuclease activity"/>
    <property type="evidence" value="ECO:0007669"/>
    <property type="project" value="UniProtKB-KW"/>
</dbReference>
<dbReference type="PANTHER" id="PTHR42834">
    <property type="entry name" value="ENDONUCLEASE/EXONUCLEASE/PHOSPHATASE FAMILY PROTEIN (AFU_ORTHOLOGUE AFUA_3G09210)"/>
    <property type="match status" value="1"/>
</dbReference>
<evidence type="ECO:0000259" key="2">
    <source>
        <dbReference type="Pfam" id="PF03372"/>
    </source>
</evidence>
<dbReference type="Pfam" id="PF03372">
    <property type="entry name" value="Exo_endo_phos"/>
    <property type="match status" value="1"/>
</dbReference>
<gene>
    <name evidence="3" type="ORF">FPL22_01210</name>
</gene>
<dbReference type="Proteomes" id="UP000315648">
    <property type="component" value="Unassembled WGS sequence"/>
</dbReference>
<dbReference type="InterPro" id="IPR005135">
    <property type="entry name" value="Endo/exonuclease/phosphatase"/>
</dbReference>
<evidence type="ECO:0000256" key="1">
    <source>
        <dbReference type="SAM" id="SignalP"/>
    </source>
</evidence>
<sequence length="298" mass="32953">MNVAVLRLCGVLLSGWLLASSSQAEPLTVATYNIENYTIADRTVEGVYRKEYPKPEADKAALRAVIRQMNADVLALQEIGGAPFLAELQRDLKHEGVDYPHAVVLEAEDKDRMIAVLSKRPLVQVVRHQDLAFKYLGGVMKVRRGLLEVRVADDKGEVAVFVVHLKSRFTERPDDPGAALQRAGEAVAVRDRVLAVFPKPDTARFLIVGDFNDGRTARPVRAMLERGETPITTWLPAADERGHVWSHFFRKDDSYSRVDHVLVSAGLLPRVLGGAGRIQDSPEVGKASDHRPVVVVLE</sequence>
<feature type="chain" id="PRO_5021942103" evidence="1">
    <location>
        <begin position="25"/>
        <end position="298"/>
    </location>
</feature>